<proteinExistence type="predicted"/>
<feature type="compositionally biased region" description="Polar residues" evidence="2">
    <location>
        <begin position="491"/>
        <end position="514"/>
    </location>
</feature>
<dbReference type="GeneID" id="54485581"/>
<dbReference type="EMBL" id="ML996577">
    <property type="protein sequence ID" value="KAF2755798.1"/>
    <property type="molecule type" value="Genomic_DNA"/>
</dbReference>
<feature type="region of interest" description="Disordered" evidence="2">
    <location>
        <begin position="377"/>
        <end position="398"/>
    </location>
</feature>
<name>A0A6A6VYQ8_9PEZI</name>
<feature type="compositionally biased region" description="Acidic residues" evidence="2">
    <location>
        <begin position="576"/>
        <end position="586"/>
    </location>
</feature>
<evidence type="ECO:0000256" key="1">
    <source>
        <dbReference type="SAM" id="Coils"/>
    </source>
</evidence>
<feature type="compositionally biased region" description="Basic and acidic residues" evidence="2">
    <location>
        <begin position="271"/>
        <end position="281"/>
    </location>
</feature>
<accession>A0A6A6VYQ8</accession>
<sequence>MAPNKGERESPLEVNELRRSLQTTKFELDYERSARVVEIVAKDEELRKLRVHLQLLEDENDELHEQLGDEEGRAEDLEAKIDDTHALLEEAELAKVNLTNELRLKERELNNMQAELNAMLNISADTTKVLTEKLSLARELATLRPELEHLRSTAASHATLLSEKLCLQRQLSTVQVELETEKRTAQRLMSKEGKSSESSAQLRTEISSLQKALQTERLQRENAELSAAQAQAELDKEKAAAKDAKNNKDIDATKTAELEEEVADLRKELIKERRSREKLEQDAQEAAADYAAEKQRAEKQASRIKQGKKNAEAEQSAELEGLREEIGALKKQVKAAEKSARNTQDDIETERSNIQKVTKKVIERSDELDELRNQLIEEQKERKKAERDHDRARKDWEAKKALLDEKLDAFRSKLRSTKETLKETEAELLQAQTRSVAKAASSIVTTAATKGTKGPRKRKAQVDPSDATTLGTPGDMPTKRARRSYSVAPSEKSTFSITPFLSRTASVPPESTTAGEELGYNPVETVTEATPTGPPKQSRGGSAETKPLAVATASKANPKMKQARKPTKALSTLEIVAEEGDGDENIDPTVVPEKTMETMQAPKLKSGSMPSKAPRKSLMSFATFDSEAPEKKKKRKLGGLGLQKTLFDDDEGAPPVKPIPGKGFIANRAVGRSIFGAKGPGPAISGGLRHMTEEGFMFSPLKKERKAMKEASMLIGK</sequence>
<feature type="region of interest" description="Disordered" evidence="2">
    <location>
        <begin position="620"/>
        <end position="639"/>
    </location>
</feature>
<feature type="region of interest" description="Disordered" evidence="2">
    <location>
        <begin position="435"/>
        <end position="615"/>
    </location>
</feature>
<feature type="region of interest" description="Disordered" evidence="2">
    <location>
        <begin position="271"/>
        <end position="319"/>
    </location>
</feature>
<keyword evidence="4" id="KW-1185">Reference proteome</keyword>
<dbReference type="AlphaFoldDB" id="A0A6A6VYQ8"/>
<dbReference type="OrthoDB" id="20105at2759"/>
<reference evidence="3" key="1">
    <citation type="journal article" date="2020" name="Stud. Mycol.">
        <title>101 Dothideomycetes genomes: a test case for predicting lifestyles and emergence of pathogens.</title>
        <authorList>
            <person name="Haridas S."/>
            <person name="Albert R."/>
            <person name="Binder M."/>
            <person name="Bloem J."/>
            <person name="Labutti K."/>
            <person name="Salamov A."/>
            <person name="Andreopoulos B."/>
            <person name="Baker S."/>
            <person name="Barry K."/>
            <person name="Bills G."/>
            <person name="Bluhm B."/>
            <person name="Cannon C."/>
            <person name="Castanera R."/>
            <person name="Culley D."/>
            <person name="Daum C."/>
            <person name="Ezra D."/>
            <person name="Gonzalez J."/>
            <person name="Henrissat B."/>
            <person name="Kuo A."/>
            <person name="Liang C."/>
            <person name="Lipzen A."/>
            <person name="Lutzoni F."/>
            <person name="Magnuson J."/>
            <person name="Mondo S."/>
            <person name="Nolan M."/>
            <person name="Ohm R."/>
            <person name="Pangilinan J."/>
            <person name="Park H.-J."/>
            <person name="Ramirez L."/>
            <person name="Alfaro M."/>
            <person name="Sun H."/>
            <person name="Tritt A."/>
            <person name="Yoshinaga Y."/>
            <person name="Zwiers L.-H."/>
            <person name="Turgeon B."/>
            <person name="Goodwin S."/>
            <person name="Spatafora J."/>
            <person name="Crous P."/>
            <person name="Grigoriev I."/>
        </authorList>
    </citation>
    <scope>NUCLEOTIDE SEQUENCE</scope>
    <source>
        <strain evidence="3">CBS 121739</strain>
    </source>
</reference>
<feature type="coiled-coil region" evidence="1">
    <location>
        <begin position="39"/>
        <end position="122"/>
    </location>
</feature>
<evidence type="ECO:0000313" key="3">
    <source>
        <dbReference type="EMBL" id="KAF2755798.1"/>
    </source>
</evidence>
<evidence type="ECO:0000256" key="2">
    <source>
        <dbReference type="SAM" id="MobiDB-lite"/>
    </source>
</evidence>
<dbReference type="Proteomes" id="UP000799437">
    <property type="component" value="Unassembled WGS sequence"/>
</dbReference>
<gene>
    <name evidence="3" type="ORF">EJ05DRAFT_478758</name>
</gene>
<feature type="compositionally biased region" description="Basic and acidic residues" evidence="2">
    <location>
        <begin position="291"/>
        <end position="301"/>
    </location>
</feature>
<feature type="region of interest" description="Disordered" evidence="2">
    <location>
        <begin position="332"/>
        <end position="355"/>
    </location>
</feature>
<feature type="compositionally biased region" description="Basic and acidic residues" evidence="2">
    <location>
        <begin position="332"/>
        <end position="353"/>
    </location>
</feature>
<evidence type="ECO:0000313" key="4">
    <source>
        <dbReference type="Proteomes" id="UP000799437"/>
    </source>
</evidence>
<dbReference type="RefSeq" id="XP_033598249.1">
    <property type="nucleotide sequence ID" value="XM_033744527.1"/>
</dbReference>
<keyword evidence="1" id="KW-0175">Coiled coil</keyword>
<protein>
    <submittedName>
        <fullName evidence="3">Uncharacterized protein</fullName>
    </submittedName>
</protein>
<organism evidence="3 4">
    <name type="scientific">Pseudovirgaria hyperparasitica</name>
    <dbReference type="NCBI Taxonomy" id="470096"/>
    <lineage>
        <taxon>Eukaryota</taxon>
        <taxon>Fungi</taxon>
        <taxon>Dikarya</taxon>
        <taxon>Ascomycota</taxon>
        <taxon>Pezizomycotina</taxon>
        <taxon>Dothideomycetes</taxon>
        <taxon>Dothideomycetes incertae sedis</taxon>
        <taxon>Acrospermales</taxon>
        <taxon>Acrospermaceae</taxon>
        <taxon>Pseudovirgaria</taxon>
    </lineage>
</organism>